<reference evidence="11 12" key="1">
    <citation type="journal article" date="2015" name="MBio">
        <title>Genome-Resolved Metagenomic Analysis Reveals Roles for Candidate Phyla and Other Microbial Community Members in Biogeochemical Transformations in Oil Reservoirs.</title>
        <authorList>
            <person name="Hu P."/>
            <person name="Tom L."/>
            <person name="Singh A."/>
            <person name="Thomas B.C."/>
            <person name="Baker B.J."/>
            <person name="Piceno Y.M."/>
            <person name="Andersen G.L."/>
            <person name="Banfield J.F."/>
        </authorList>
    </citation>
    <scope>NUCLEOTIDE SEQUENCE [LARGE SCALE GENOMIC DNA]</scope>
    <source>
        <strain evidence="11">57_489</strain>
    </source>
</reference>
<dbReference type="Proteomes" id="UP000057043">
    <property type="component" value="Unassembled WGS sequence"/>
</dbReference>
<dbReference type="InterPro" id="IPR050128">
    <property type="entry name" value="Sulfate_adenylyltrnsfr_sub2"/>
</dbReference>
<accession>A0A124FM41</accession>
<dbReference type="PIRSF" id="PIRSF002936">
    <property type="entry name" value="CysDAde_trans"/>
    <property type="match status" value="1"/>
</dbReference>
<keyword evidence="7" id="KW-0067">ATP-binding</keyword>
<dbReference type="GO" id="GO:0004781">
    <property type="term" value="F:sulfate adenylyltransferase (ATP) activity"/>
    <property type="evidence" value="ECO:0007669"/>
    <property type="project" value="UniProtKB-EC"/>
</dbReference>
<dbReference type="PATRIC" id="fig|301375.7.peg.274"/>
<keyword evidence="4 11" id="KW-0808">Transferase</keyword>
<evidence type="ECO:0000313" key="11">
    <source>
        <dbReference type="EMBL" id="KUK43568.1"/>
    </source>
</evidence>
<dbReference type="Gene3D" id="3.40.50.620">
    <property type="entry name" value="HUPs"/>
    <property type="match status" value="1"/>
</dbReference>
<dbReference type="InterPro" id="IPR002500">
    <property type="entry name" value="PAPS_reduct_dom"/>
</dbReference>
<dbReference type="Pfam" id="PF01507">
    <property type="entry name" value="PAPS_reduct"/>
    <property type="match status" value="1"/>
</dbReference>
<proteinExistence type="inferred from homology"/>
<dbReference type="InterPro" id="IPR011784">
    <property type="entry name" value="SO4_adenylTrfase_ssu"/>
</dbReference>
<dbReference type="InterPro" id="IPR014729">
    <property type="entry name" value="Rossmann-like_a/b/a_fold"/>
</dbReference>
<keyword evidence="6" id="KW-0547">Nucleotide-binding</keyword>
<sequence length="267" mass="31456">MDHLDRLESQSVYIIREAYKQFKDIAVLWSIGKDSTTLVHLCRKSFYGKVPFPALHIDTNYKFREIYDFRDEWSKNWNLKLIVGKNEEALAAGIGPNSGDKLTCCGRLKTEALKQTIDKHKFKALLLGIRRDEHGIRAKERVFSPRDKSFQWDYKNQPAELWDQFKNKQEGEGHIRVHPLLHWTERDIWEYVRRESLPVVELYFAKNGKRYRSIGCETCCNPVYSDADTIDKVVEELRTTKISERSGRAQDKERAYMMQKLRALGYM</sequence>
<dbReference type="GO" id="GO:0000103">
    <property type="term" value="P:sulfate assimilation"/>
    <property type="evidence" value="ECO:0007669"/>
    <property type="project" value="InterPro"/>
</dbReference>
<dbReference type="PANTHER" id="PTHR43196">
    <property type="entry name" value="SULFATE ADENYLYLTRANSFERASE SUBUNIT 2"/>
    <property type="match status" value="1"/>
</dbReference>
<evidence type="ECO:0000256" key="5">
    <source>
        <dbReference type="ARBA" id="ARBA00022695"/>
    </source>
</evidence>
<dbReference type="AlphaFoldDB" id="A0A124FM41"/>
<organism evidence="11 12">
    <name type="scientific">Methanothrix harundinacea</name>
    <dbReference type="NCBI Taxonomy" id="301375"/>
    <lineage>
        <taxon>Archaea</taxon>
        <taxon>Methanobacteriati</taxon>
        <taxon>Methanobacteriota</taxon>
        <taxon>Stenosarchaea group</taxon>
        <taxon>Methanomicrobia</taxon>
        <taxon>Methanotrichales</taxon>
        <taxon>Methanotrichaceae</taxon>
        <taxon>Methanothrix</taxon>
    </lineage>
</organism>
<evidence type="ECO:0000256" key="2">
    <source>
        <dbReference type="ARBA" id="ARBA00012391"/>
    </source>
</evidence>
<gene>
    <name evidence="11" type="ORF">XD72_2061</name>
</gene>
<comment type="similarity">
    <text evidence="1">Belongs to the PAPS reductase family. CysD subfamily.</text>
</comment>
<evidence type="ECO:0000313" key="12">
    <source>
        <dbReference type="Proteomes" id="UP000057043"/>
    </source>
</evidence>
<dbReference type="PANTHER" id="PTHR43196:SF1">
    <property type="entry name" value="SULFATE ADENYLYLTRANSFERASE SUBUNIT 2"/>
    <property type="match status" value="1"/>
</dbReference>
<dbReference type="EMBL" id="LGFT01000064">
    <property type="protein sequence ID" value="KUK43568.1"/>
    <property type="molecule type" value="Genomic_DNA"/>
</dbReference>
<evidence type="ECO:0000256" key="1">
    <source>
        <dbReference type="ARBA" id="ARBA00008885"/>
    </source>
</evidence>
<dbReference type="SUPFAM" id="SSF52402">
    <property type="entry name" value="Adenine nucleotide alpha hydrolases-like"/>
    <property type="match status" value="1"/>
</dbReference>
<name>A0A124FM41_9EURY</name>
<keyword evidence="5 11" id="KW-0548">Nucleotidyltransferase</keyword>
<feature type="domain" description="Phosphoadenosine phosphosulphate reductase" evidence="10">
    <location>
        <begin position="25"/>
        <end position="221"/>
    </location>
</feature>
<evidence type="ECO:0000256" key="7">
    <source>
        <dbReference type="ARBA" id="ARBA00022840"/>
    </source>
</evidence>
<dbReference type="NCBIfam" id="NF003587">
    <property type="entry name" value="PRK05253.1"/>
    <property type="match status" value="1"/>
</dbReference>
<evidence type="ECO:0000256" key="6">
    <source>
        <dbReference type="ARBA" id="ARBA00022741"/>
    </source>
</evidence>
<protein>
    <recommendedName>
        <fullName evidence="3">Sulfate adenylyltransferase subunit 2</fullName>
        <ecNumber evidence="2">2.7.7.4</ecNumber>
    </recommendedName>
    <alternativeName>
        <fullName evidence="8">ATP-sulfurylase small subunit</fullName>
    </alternativeName>
    <alternativeName>
        <fullName evidence="9">Sulfate adenylate transferase</fullName>
    </alternativeName>
</protein>
<evidence type="ECO:0000256" key="3">
    <source>
        <dbReference type="ARBA" id="ARBA00022004"/>
    </source>
</evidence>
<evidence type="ECO:0000259" key="10">
    <source>
        <dbReference type="Pfam" id="PF01507"/>
    </source>
</evidence>
<evidence type="ECO:0000256" key="8">
    <source>
        <dbReference type="ARBA" id="ARBA00030256"/>
    </source>
</evidence>
<comment type="caution">
    <text evidence="11">The sequence shown here is derived from an EMBL/GenBank/DDBJ whole genome shotgun (WGS) entry which is preliminary data.</text>
</comment>
<evidence type="ECO:0000256" key="9">
    <source>
        <dbReference type="ARBA" id="ARBA00031812"/>
    </source>
</evidence>
<evidence type="ECO:0000256" key="4">
    <source>
        <dbReference type="ARBA" id="ARBA00022679"/>
    </source>
</evidence>
<dbReference type="EC" id="2.7.7.4" evidence="2"/>
<dbReference type="GO" id="GO:0005524">
    <property type="term" value="F:ATP binding"/>
    <property type="evidence" value="ECO:0007669"/>
    <property type="project" value="UniProtKB-KW"/>
</dbReference>